<gene>
    <name evidence="2" type="ORF">M404DRAFT_17890</name>
</gene>
<evidence type="ECO:0000256" key="1">
    <source>
        <dbReference type="SAM" id="MobiDB-lite"/>
    </source>
</evidence>
<dbReference type="STRING" id="870435.A0A0C3PZU3"/>
<dbReference type="HOGENOM" id="CLU_048923_0_0_1"/>
<evidence type="ECO:0000313" key="2">
    <source>
        <dbReference type="EMBL" id="KIO15019.1"/>
    </source>
</evidence>
<feature type="compositionally biased region" description="Basic and acidic residues" evidence="1">
    <location>
        <begin position="84"/>
        <end position="117"/>
    </location>
</feature>
<dbReference type="InParanoid" id="A0A0C3PZU3"/>
<dbReference type="AlphaFoldDB" id="A0A0C3PZU3"/>
<feature type="region of interest" description="Disordered" evidence="1">
    <location>
        <begin position="84"/>
        <end position="120"/>
    </location>
</feature>
<protein>
    <submittedName>
        <fullName evidence="2">Uncharacterized protein</fullName>
    </submittedName>
</protein>
<feature type="compositionally biased region" description="Acidic residues" evidence="1">
    <location>
        <begin position="298"/>
        <end position="315"/>
    </location>
</feature>
<feature type="region of interest" description="Disordered" evidence="1">
    <location>
        <begin position="149"/>
        <end position="216"/>
    </location>
</feature>
<reference evidence="2 3" key="1">
    <citation type="submission" date="2014-04" db="EMBL/GenBank/DDBJ databases">
        <authorList>
            <consortium name="DOE Joint Genome Institute"/>
            <person name="Kuo A."/>
            <person name="Kohler A."/>
            <person name="Costa M.D."/>
            <person name="Nagy L.G."/>
            <person name="Floudas D."/>
            <person name="Copeland A."/>
            <person name="Barry K.W."/>
            <person name="Cichocki N."/>
            <person name="Veneault-Fourrey C."/>
            <person name="LaButti K."/>
            <person name="Lindquist E.A."/>
            <person name="Lipzen A."/>
            <person name="Lundell T."/>
            <person name="Morin E."/>
            <person name="Murat C."/>
            <person name="Sun H."/>
            <person name="Tunlid A."/>
            <person name="Henrissat B."/>
            <person name="Grigoriev I.V."/>
            <person name="Hibbett D.S."/>
            <person name="Martin F."/>
            <person name="Nordberg H.P."/>
            <person name="Cantor M.N."/>
            <person name="Hua S.X."/>
        </authorList>
    </citation>
    <scope>NUCLEOTIDE SEQUENCE [LARGE SCALE GENOMIC DNA]</scope>
    <source>
        <strain evidence="2 3">Marx 270</strain>
    </source>
</reference>
<organism evidence="2 3">
    <name type="scientific">Pisolithus tinctorius Marx 270</name>
    <dbReference type="NCBI Taxonomy" id="870435"/>
    <lineage>
        <taxon>Eukaryota</taxon>
        <taxon>Fungi</taxon>
        <taxon>Dikarya</taxon>
        <taxon>Basidiomycota</taxon>
        <taxon>Agaricomycotina</taxon>
        <taxon>Agaricomycetes</taxon>
        <taxon>Agaricomycetidae</taxon>
        <taxon>Boletales</taxon>
        <taxon>Sclerodermatineae</taxon>
        <taxon>Pisolithaceae</taxon>
        <taxon>Pisolithus</taxon>
    </lineage>
</organism>
<reference evidence="3" key="2">
    <citation type="submission" date="2015-01" db="EMBL/GenBank/DDBJ databases">
        <title>Evolutionary Origins and Diversification of the Mycorrhizal Mutualists.</title>
        <authorList>
            <consortium name="DOE Joint Genome Institute"/>
            <consortium name="Mycorrhizal Genomics Consortium"/>
            <person name="Kohler A."/>
            <person name="Kuo A."/>
            <person name="Nagy L.G."/>
            <person name="Floudas D."/>
            <person name="Copeland A."/>
            <person name="Barry K.W."/>
            <person name="Cichocki N."/>
            <person name="Veneault-Fourrey C."/>
            <person name="LaButti K."/>
            <person name="Lindquist E.A."/>
            <person name="Lipzen A."/>
            <person name="Lundell T."/>
            <person name="Morin E."/>
            <person name="Murat C."/>
            <person name="Riley R."/>
            <person name="Ohm R."/>
            <person name="Sun H."/>
            <person name="Tunlid A."/>
            <person name="Henrissat B."/>
            <person name="Grigoriev I.V."/>
            <person name="Hibbett D.S."/>
            <person name="Martin F."/>
        </authorList>
    </citation>
    <scope>NUCLEOTIDE SEQUENCE [LARGE SCALE GENOMIC DNA]</scope>
    <source>
        <strain evidence="3">Marx 270</strain>
    </source>
</reference>
<dbReference type="OrthoDB" id="2705551at2759"/>
<dbReference type="EMBL" id="KN831944">
    <property type="protein sequence ID" value="KIO15019.1"/>
    <property type="molecule type" value="Genomic_DNA"/>
</dbReference>
<name>A0A0C3PZU3_PISTI</name>
<sequence length="315" mass="34954">MSESRPISTTGNDNKGWVIVDWTQVADNAIRYDTDDEEEVMKAKAKERKRQKAAKQAQREEQAWIEAERVVREQAEAKRIAWEAKEQRAHKEEEKCRAEEEKEAEQKHKAKANKGDEAGGEVTCEFLIDGNKKWVACVQCNLSKGKCWWPGDGKDAKASPKVKADKGKKRKADKETPEPGPSQKKQAKSRLTEVLEIDEPEASGSGVRKASTGGPSGLEEKLEQLIDVTGLIANNLAGLFELHETVAENSGRIADTLESLLDKSYGFGMVVSPLDSGSSELDSNELCEEANWLRTHGEDEEEEARGEDEPMAEAE</sequence>
<feature type="compositionally biased region" description="Basic and acidic residues" evidence="1">
    <location>
        <begin position="152"/>
        <end position="165"/>
    </location>
</feature>
<feature type="region of interest" description="Disordered" evidence="1">
    <location>
        <begin position="292"/>
        <end position="315"/>
    </location>
</feature>
<keyword evidence="3" id="KW-1185">Reference proteome</keyword>
<evidence type="ECO:0000313" key="3">
    <source>
        <dbReference type="Proteomes" id="UP000054217"/>
    </source>
</evidence>
<dbReference type="Proteomes" id="UP000054217">
    <property type="component" value="Unassembled WGS sequence"/>
</dbReference>
<accession>A0A0C3PZU3</accession>
<proteinExistence type="predicted"/>